<evidence type="ECO:0000256" key="2">
    <source>
        <dbReference type="ARBA" id="ARBA00004370"/>
    </source>
</evidence>
<dbReference type="CDD" id="cd02183">
    <property type="entry name" value="GH16_fungal_CRH1_transglycosylase"/>
    <property type="match status" value="1"/>
</dbReference>
<dbReference type="InterPro" id="IPR050546">
    <property type="entry name" value="Glycosyl_Hydrlase_16"/>
</dbReference>
<comment type="similarity">
    <text evidence="12">Belongs to the glycosyl hydrolase 16 family. CRH1 subfamily.</text>
</comment>
<dbReference type="GO" id="GO:0008843">
    <property type="term" value="F:endochitinase activity"/>
    <property type="evidence" value="ECO:0007669"/>
    <property type="project" value="UniProtKB-EC"/>
</dbReference>
<feature type="transmembrane region" description="Helical" evidence="13">
    <location>
        <begin position="301"/>
        <end position="323"/>
    </location>
</feature>
<evidence type="ECO:0000256" key="3">
    <source>
        <dbReference type="ARBA" id="ARBA00012729"/>
    </source>
</evidence>
<name>A0A6A6XJN6_9PLEO</name>
<evidence type="ECO:0000259" key="15">
    <source>
        <dbReference type="PROSITE" id="PS51762"/>
    </source>
</evidence>
<evidence type="ECO:0000313" key="17">
    <source>
        <dbReference type="Proteomes" id="UP000799757"/>
    </source>
</evidence>
<dbReference type="InterPro" id="IPR013320">
    <property type="entry name" value="ConA-like_dom_sf"/>
</dbReference>
<dbReference type="EMBL" id="MU001839">
    <property type="protein sequence ID" value="KAF2796125.1"/>
    <property type="molecule type" value="Genomic_DNA"/>
</dbReference>
<feature type="chain" id="PRO_5025420300" description="chitinase" evidence="14">
    <location>
        <begin position="22"/>
        <end position="368"/>
    </location>
</feature>
<protein>
    <recommendedName>
        <fullName evidence="3">chitinase</fullName>
        <ecNumber evidence="3">3.2.1.14</ecNumber>
    </recommendedName>
</protein>
<evidence type="ECO:0000256" key="12">
    <source>
        <dbReference type="ARBA" id="ARBA00038074"/>
    </source>
</evidence>
<comment type="subcellular location">
    <subcellularLocation>
        <location evidence="2">Membrane</location>
    </subcellularLocation>
</comment>
<evidence type="ECO:0000256" key="13">
    <source>
        <dbReference type="SAM" id="Phobius"/>
    </source>
</evidence>
<comment type="catalytic activity">
    <reaction evidence="1">
        <text>Random endo-hydrolysis of N-acetyl-beta-D-glucosaminide (1-&gt;4)-beta-linkages in chitin and chitodextrins.</text>
        <dbReference type="EC" id="3.2.1.14"/>
    </reaction>
</comment>
<dbReference type="Gene3D" id="2.60.120.200">
    <property type="match status" value="1"/>
</dbReference>
<dbReference type="EC" id="3.2.1.14" evidence="3"/>
<evidence type="ECO:0000256" key="5">
    <source>
        <dbReference type="ARBA" id="ARBA00022679"/>
    </source>
</evidence>
<dbReference type="SUPFAM" id="SSF49899">
    <property type="entry name" value="Concanavalin A-like lectins/glucanases"/>
    <property type="match status" value="1"/>
</dbReference>
<keyword evidence="7 16" id="KW-0378">Hydrolase</keyword>
<dbReference type="PANTHER" id="PTHR10963:SF27">
    <property type="entry name" value="GLYCOSIDASE-RELATED"/>
    <property type="match status" value="1"/>
</dbReference>
<keyword evidence="11" id="KW-0961">Cell wall biogenesis/degradation</keyword>
<evidence type="ECO:0000256" key="4">
    <source>
        <dbReference type="ARBA" id="ARBA00022676"/>
    </source>
</evidence>
<evidence type="ECO:0000256" key="11">
    <source>
        <dbReference type="ARBA" id="ARBA00023316"/>
    </source>
</evidence>
<keyword evidence="8 13" id="KW-0472">Membrane</keyword>
<feature type="domain" description="GH16" evidence="15">
    <location>
        <begin position="30"/>
        <end position="234"/>
    </location>
</feature>
<dbReference type="GO" id="GO:0005975">
    <property type="term" value="P:carbohydrate metabolic process"/>
    <property type="evidence" value="ECO:0007669"/>
    <property type="project" value="InterPro"/>
</dbReference>
<evidence type="ECO:0000313" key="16">
    <source>
        <dbReference type="EMBL" id="KAF2796125.1"/>
    </source>
</evidence>
<evidence type="ECO:0000256" key="7">
    <source>
        <dbReference type="ARBA" id="ARBA00022801"/>
    </source>
</evidence>
<dbReference type="GO" id="GO:0016020">
    <property type="term" value="C:membrane"/>
    <property type="evidence" value="ECO:0007669"/>
    <property type="project" value="UniProtKB-SubCell"/>
</dbReference>
<dbReference type="GO" id="GO:0031505">
    <property type="term" value="P:fungal-type cell wall organization"/>
    <property type="evidence" value="ECO:0007669"/>
    <property type="project" value="TreeGrafter"/>
</dbReference>
<evidence type="ECO:0000256" key="6">
    <source>
        <dbReference type="ARBA" id="ARBA00022729"/>
    </source>
</evidence>
<reference evidence="16" key="1">
    <citation type="journal article" date="2020" name="Stud. Mycol.">
        <title>101 Dothideomycetes genomes: a test case for predicting lifestyles and emergence of pathogens.</title>
        <authorList>
            <person name="Haridas S."/>
            <person name="Albert R."/>
            <person name="Binder M."/>
            <person name="Bloem J."/>
            <person name="Labutti K."/>
            <person name="Salamov A."/>
            <person name="Andreopoulos B."/>
            <person name="Baker S."/>
            <person name="Barry K."/>
            <person name="Bills G."/>
            <person name="Bluhm B."/>
            <person name="Cannon C."/>
            <person name="Castanera R."/>
            <person name="Culley D."/>
            <person name="Daum C."/>
            <person name="Ezra D."/>
            <person name="Gonzalez J."/>
            <person name="Henrissat B."/>
            <person name="Kuo A."/>
            <person name="Liang C."/>
            <person name="Lipzen A."/>
            <person name="Lutzoni F."/>
            <person name="Magnuson J."/>
            <person name="Mondo S."/>
            <person name="Nolan M."/>
            <person name="Ohm R."/>
            <person name="Pangilinan J."/>
            <person name="Park H.-J."/>
            <person name="Ramirez L."/>
            <person name="Alfaro M."/>
            <person name="Sun H."/>
            <person name="Tritt A."/>
            <person name="Yoshinaga Y."/>
            <person name="Zwiers L.-H."/>
            <person name="Turgeon B."/>
            <person name="Goodwin S."/>
            <person name="Spatafora J."/>
            <person name="Crous P."/>
            <person name="Grigoriev I."/>
        </authorList>
    </citation>
    <scope>NUCLEOTIDE SEQUENCE</scope>
    <source>
        <strain evidence="16">CBS 109.77</strain>
    </source>
</reference>
<evidence type="ECO:0000256" key="10">
    <source>
        <dbReference type="ARBA" id="ARBA00023295"/>
    </source>
</evidence>
<keyword evidence="13" id="KW-0812">Transmembrane</keyword>
<evidence type="ECO:0000256" key="14">
    <source>
        <dbReference type="SAM" id="SignalP"/>
    </source>
</evidence>
<keyword evidence="4" id="KW-0328">Glycosyltransferase</keyword>
<dbReference type="CDD" id="cd12087">
    <property type="entry name" value="TM_EGFR-like"/>
    <property type="match status" value="1"/>
</dbReference>
<evidence type="ECO:0000256" key="1">
    <source>
        <dbReference type="ARBA" id="ARBA00000822"/>
    </source>
</evidence>
<keyword evidence="17" id="KW-1185">Reference proteome</keyword>
<keyword evidence="9" id="KW-0325">Glycoprotein</keyword>
<dbReference type="OrthoDB" id="4781at2759"/>
<dbReference type="Pfam" id="PF00722">
    <property type="entry name" value="Glyco_hydro_16"/>
    <property type="match status" value="1"/>
</dbReference>
<keyword evidence="5" id="KW-0808">Transferase</keyword>
<keyword evidence="10" id="KW-0326">Glycosidase</keyword>
<keyword evidence="13" id="KW-1133">Transmembrane helix</keyword>
<dbReference type="PROSITE" id="PS51762">
    <property type="entry name" value="GH16_2"/>
    <property type="match status" value="1"/>
</dbReference>
<proteinExistence type="inferred from homology"/>
<evidence type="ECO:0000256" key="8">
    <source>
        <dbReference type="ARBA" id="ARBA00023136"/>
    </source>
</evidence>
<dbReference type="PANTHER" id="PTHR10963">
    <property type="entry name" value="GLYCOSYL HYDROLASE-RELATED"/>
    <property type="match status" value="1"/>
</dbReference>
<sequence>MVSLTLSSVALLASLLPTTLAQTFTACNPLNTTGCPNMPALGGNSTFSFNSSYNEDIWTKKNQGAVRQTDAGTEFIVSKEGDSAQLQSNFYMLFGRLEIVMKAAPGQGIVSSAILQSECLDEIDWEFLGVNNTRAYTNYYGKGNMTDLTRGKDYESVATQDGFHNYTIDWTKDRTQWWVDGVMLRELKPAEAWEGKNYPQTPMNIRIGAWAGGDVNNNNKGTVEWAGGPTDFSKGPFTMTIQEVYAQDYTTAKEYSWENMDASGDWEKVKVIEGKSETLETIEQPHGVQNRFNALSTTAKIGIAAGVLGFVLIAGLLGLFYFIKQRRAGRREFLAYQAQQDKENADLLQYKQQTGVTGGATYNGYGRL</sequence>
<dbReference type="GO" id="GO:0016757">
    <property type="term" value="F:glycosyltransferase activity"/>
    <property type="evidence" value="ECO:0007669"/>
    <property type="project" value="UniProtKB-KW"/>
</dbReference>
<dbReference type="InterPro" id="IPR000757">
    <property type="entry name" value="Beta-glucanase-like"/>
</dbReference>
<dbReference type="GO" id="GO:0009277">
    <property type="term" value="C:fungal-type cell wall"/>
    <property type="evidence" value="ECO:0007669"/>
    <property type="project" value="TreeGrafter"/>
</dbReference>
<dbReference type="Proteomes" id="UP000799757">
    <property type="component" value="Unassembled WGS sequence"/>
</dbReference>
<keyword evidence="6 14" id="KW-0732">Signal</keyword>
<accession>A0A6A6XJN6</accession>
<gene>
    <name evidence="16" type="ORF">K505DRAFT_300905</name>
</gene>
<organism evidence="16 17">
    <name type="scientific">Melanomma pulvis-pyrius CBS 109.77</name>
    <dbReference type="NCBI Taxonomy" id="1314802"/>
    <lineage>
        <taxon>Eukaryota</taxon>
        <taxon>Fungi</taxon>
        <taxon>Dikarya</taxon>
        <taxon>Ascomycota</taxon>
        <taxon>Pezizomycotina</taxon>
        <taxon>Dothideomycetes</taxon>
        <taxon>Pleosporomycetidae</taxon>
        <taxon>Pleosporales</taxon>
        <taxon>Melanommataceae</taxon>
        <taxon>Melanomma</taxon>
    </lineage>
</organism>
<feature type="signal peptide" evidence="14">
    <location>
        <begin position="1"/>
        <end position="21"/>
    </location>
</feature>
<dbReference type="AlphaFoldDB" id="A0A6A6XJN6"/>
<evidence type="ECO:0000256" key="9">
    <source>
        <dbReference type="ARBA" id="ARBA00023180"/>
    </source>
</evidence>